<evidence type="ECO:0000256" key="1">
    <source>
        <dbReference type="SAM" id="MobiDB-lite"/>
    </source>
</evidence>
<name>A0A9W6XD43_9STRA</name>
<dbReference type="SUPFAM" id="SSF54160">
    <property type="entry name" value="Chromo domain-like"/>
    <property type="match status" value="1"/>
</dbReference>
<dbReference type="EMBL" id="BSXT01000913">
    <property type="protein sequence ID" value="GMF36146.1"/>
    <property type="molecule type" value="Genomic_DNA"/>
</dbReference>
<feature type="region of interest" description="Disordered" evidence="1">
    <location>
        <begin position="95"/>
        <end position="143"/>
    </location>
</feature>
<accession>A0A9W6XD43</accession>
<keyword evidence="3" id="KW-1185">Reference proteome</keyword>
<gene>
    <name evidence="2" type="ORF">Pfra01_000977900</name>
</gene>
<comment type="caution">
    <text evidence="2">The sequence shown here is derived from an EMBL/GenBank/DDBJ whole genome shotgun (WGS) entry which is preliminary data.</text>
</comment>
<dbReference type="InterPro" id="IPR016197">
    <property type="entry name" value="Chromo-like_dom_sf"/>
</dbReference>
<feature type="compositionally biased region" description="Polar residues" evidence="1">
    <location>
        <begin position="174"/>
        <end position="190"/>
    </location>
</feature>
<organism evidence="2 3">
    <name type="scientific">Phytophthora fragariaefolia</name>
    <dbReference type="NCBI Taxonomy" id="1490495"/>
    <lineage>
        <taxon>Eukaryota</taxon>
        <taxon>Sar</taxon>
        <taxon>Stramenopiles</taxon>
        <taxon>Oomycota</taxon>
        <taxon>Peronosporomycetes</taxon>
        <taxon>Peronosporales</taxon>
        <taxon>Peronosporaceae</taxon>
        <taxon>Phytophthora</taxon>
    </lineage>
</organism>
<evidence type="ECO:0000313" key="2">
    <source>
        <dbReference type="EMBL" id="GMF36146.1"/>
    </source>
</evidence>
<reference evidence="2" key="1">
    <citation type="submission" date="2023-04" db="EMBL/GenBank/DDBJ databases">
        <title>Phytophthora fragariaefolia NBRC 109709.</title>
        <authorList>
            <person name="Ichikawa N."/>
            <person name="Sato H."/>
            <person name="Tonouchi N."/>
        </authorList>
    </citation>
    <scope>NUCLEOTIDE SEQUENCE</scope>
    <source>
        <strain evidence="2">NBRC 109709</strain>
    </source>
</reference>
<feature type="region of interest" description="Disordered" evidence="1">
    <location>
        <begin position="174"/>
        <end position="203"/>
    </location>
</feature>
<feature type="compositionally biased region" description="Basic residues" evidence="1">
    <location>
        <begin position="127"/>
        <end position="139"/>
    </location>
</feature>
<dbReference type="Proteomes" id="UP001165121">
    <property type="component" value="Unassembled WGS sequence"/>
</dbReference>
<protein>
    <submittedName>
        <fullName evidence="2">Unnamed protein product</fullName>
    </submittedName>
</protein>
<dbReference type="OrthoDB" id="126475at2759"/>
<dbReference type="AlphaFoldDB" id="A0A9W6XD43"/>
<proteinExistence type="predicted"/>
<evidence type="ECO:0000313" key="3">
    <source>
        <dbReference type="Proteomes" id="UP001165121"/>
    </source>
</evidence>
<sequence length="203" mass="23165">MYADDSLEVTDERLEHVAAQGILLAVERLKAYRWSPDINDYEILVGWKGLHSIENSYEPLHLSKEIRVLVENYVTRSNDRQLNIYWRNITENSPQTLASVTQPTETSPPPNTSEPGAPSRDGEPTRRRTAGKKMRHRQPVTRAVTVQEDKISQQHPDALADLCRQAQGCLTRSMSATARETASEGRATNTQQQQSRRCRRRRT</sequence>